<dbReference type="Proteomes" id="UP001154282">
    <property type="component" value="Unassembled WGS sequence"/>
</dbReference>
<gene>
    <name evidence="1" type="ORF">LITE_LOCUS27254</name>
</gene>
<comment type="caution">
    <text evidence="1">The sequence shown here is derived from an EMBL/GenBank/DDBJ whole genome shotgun (WGS) entry which is preliminary data.</text>
</comment>
<sequence length="103" mass="12058">MMQVRAVFFYLCTQKHVVFNKLVSRSFQPFSVWPSRKLEARIVVQRLEGLKKVDDPVEKIKKRLVVEVKWKGVKGIAWRTLRRNRVAGRNLTQKCVGFRGDGD</sequence>
<proteinExistence type="predicted"/>
<keyword evidence="2" id="KW-1185">Reference proteome</keyword>
<reference evidence="1" key="1">
    <citation type="submission" date="2022-08" db="EMBL/GenBank/DDBJ databases">
        <authorList>
            <person name="Gutierrez-Valencia J."/>
        </authorList>
    </citation>
    <scope>NUCLEOTIDE SEQUENCE</scope>
</reference>
<accession>A0AAV0M6Q5</accession>
<dbReference type="AlphaFoldDB" id="A0AAV0M6Q5"/>
<name>A0AAV0M6Q5_9ROSI</name>
<dbReference type="EMBL" id="CAMGYJ010000007">
    <property type="protein sequence ID" value="CAI0442434.1"/>
    <property type="molecule type" value="Genomic_DNA"/>
</dbReference>
<evidence type="ECO:0000313" key="1">
    <source>
        <dbReference type="EMBL" id="CAI0442434.1"/>
    </source>
</evidence>
<evidence type="ECO:0000313" key="2">
    <source>
        <dbReference type="Proteomes" id="UP001154282"/>
    </source>
</evidence>
<protein>
    <submittedName>
        <fullName evidence="1">Uncharacterized protein</fullName>
    </submittedName>
</protein>
<organism evidence="1 2">
    <name type="scientific">Linum tenue</name>
    <dbReference type="NCBI Taxonomy" id="586396"/>
    <lineage>
        <taxon>Eukaryota</taxon>
        <taxon>Viridiplantae</taxon>
        <taxon>Streptophyta</taxon>
        <taxon>Embryophyta</taxon>
        <taxon>Tracheophyta</taxon>
        <taxon>Spermatophyta</taxon>
        <taxon>Magnoliopsida</taxon>
        <taxon>eudicotyledons</taxon>
        <taxon>Gunneridae</taxon>
        <taxon>Pentapetalae</taxon>
        <taxon>rosids</taxon>
        <taxon>fabids</taxon>
        <taxon>Malpighiales</taxon>
        <taxon>Linaceae</taxon>
        <taxon>Linum</taxon>
    </lineage>
</organism>